<evidence type="ECO:0000256" key="3">
    <source>
        <dbReference type="ARBA" id="ARBA00022900"/>
    </source>
</evidence>
<evidence type="ECO:0000256" key="1">
    <source>
        <dbReference type="ARBA" id="ARBA00007766"/>
    </source>
</evidence>
<reference evidence="5" key="1">
    <citation type="submission" date="2023-10" db="EMBL/GenBank/DDBJ databases">
        <title>Chromosome-level genome of the transformable northern wattle, Acacia crassicarpa.</title>
        <authorList>
            <person name="Massaro I."/>
            <person name="Sinha N.R."/>
            <person name="Poethig S."/>
            <person name="Leichty A.R."/>
        </authorList>
    </citation>
    <scope>NUCLEOTIDE SEQUENCE</scope>
    <source>
        <strain evidence="5">Acra3RX</strain>
        <tissue evidence="5">Leaf</tissue>
    </source>
</reference>
<name>A0AAE1THC3_9FABA</name>
<comment type="similarity">
    <text evidence="1">Belongs to the protease inhibitor I20 (potato type II proteinase inhibitor) family.</text>
</comment>
<dbReference type="GO" id="GO:0004867">
    <property type="term" value="F:serine-type endopeptidase inhibitor activity"/>
    <property type="evidence" value="ECO:0007669"/>
    <property type="project" value="UniProtKB-KW"/>
</dbReference>
<dbReference type="InterPro" id="IPR003465">
    <property type="entry name" value="Prot_inh_I20"/>
</dbReference>
<protein>
    <submittedName>
        <fullName evidence="5">Uncharacterized protein</fullName>
    </submittedName>
</protein>
<proteinExistence type="inferred from homology"/>
<dbReference type="Pfam" id="PF02428">
    <property type="entry name" value="Prot_inhib_II"/>
    <property type="match status" value="1"/>
</dbReference>
<organism evidence="5 6">
    <name type="scientific">Acacia crassicarpa</name>
    <name type="common">northern wattle</name>
    <dbReference type="NCBI Taxonomy" id="499986"/>
    <lineage>
        <taxon>Eukaryota</taxon>
        <taxon>Viridiplantae</taxon>
        <taxon>Streptophyta</taxon>
        <taxon>Embryophyta</taxon>
        <taxon>Tracheophyta</taxon>
        <taxon>Spermatophyta</taxon>
        <taxon>Magnoliopsida</taxon>
        <taxon>eudicotyledons</taxon>
        <taxon>Gunneridae</taxon>
        <taxon>Pentapetalae</taxon>
        <taxon>rosids</taxon>
        <taxon>fabids</taxon>
        <taxon>Fabales</taxon>
        <taxon>Fabaceae</taxon>
        <taxon>Caesalpinioideae</taxon>
        <taxon>mimosoid clade</taxon>
        <taxon>Acacieae</taxon>
        <taxon>Acacia</taxon>
    </lineage>
</organism>
<feature type="chain" id="PRO_5041957061" evidence="4">
    <location>
        <begin position="29"/>
        <end position="80"/>
    </location>
</feature>
<evidence type="ECO:0000313" key="5">
    <source>
        <dbReference type="EMBL" id="KAK4284961.1"/>
    </source>
</evidence>
<keyword evidence="2" id="KW-0646">Protease inhibitor</keyword>
<dbReference type="AlphaFoldDB" id="A0AAE1THC3"/>
<dbReference type="Gene3D" id="3.30.60.30">
    <property type="match status" value="1"/>
</dbReference>
<gene>
    <name evidence="5" type="ORF">QN277_001721</name>
</gene>
<comment type="caution">
    <text evidence="5">The sequence shown here is derived from an EMBL/GenBank/DDBJ whole genome shotgun (WGS) entry which is preliminary data.</text>
</comment>
<dbReference type="PANTHER" id="PTHR33832:SF15">
    <property type="entry name" value="SERINE-TYPE ENDOPEPTIDASE INHIBITOR"/>
    <property type="match status" value="1"/>
</dbReference>
<dbReference type="EMBL" id="JAWXYG010000001">
    <property type="protein sequence ID" value="KAK4284961.1"/>
    <property type="molecule type" value="Genomic_DNA"/>
</dbReference>
<feature type="signal peptide" evidence="4">
    <location>
        <begin position="1"/>
        <end position="28"/>
    </location>
</feature>
<evidence type="ECO:0000256" key="4">
    <source>
        <dbReference type="SAM" id="SignalP"/>
    </source>
</evidence>
<sequence length="80" mass="8861">MDFNKVIFTLFLIFGAMVVHENVKMVSAQKFCPQFCYGERAYMTCPYTGDQHLSPPCNCCMASTGCVIYKADGTPICTAT</sequence>
<evidence type="ECO:0000313" key="6">
    <source>
        <dbReference type="Proteomes" id="UP001293593"/>
    </source>
</evidence>
<dbReference type="SUPFAM" id="SSF100897">
    <property type="entry name" value="Plant proteinase inhibitors"/>
    <property type="match status" value="1"/>
</dbReference>
<keyword evidence="4" id="KW-0732">Signal</keyword>
<keyword evidence="6" id="KW-1185">Reference proteome</keyword>
<accession>A0AAE1THC3</accession>
<keyword evidence="3" id="KW-0722">Serine protease inhibitor</keyword>
<dbReference type="Proteomes" id="UP001293593">
    <property type="component" value="Unassembled WGS sequence"/>
</dbReference>
<evidence type="ECO:0000256" key="2">
    <source>
        <dbReference type="ARBA" id="ARBA00022690"/>
    </source>
</evidence>
<dbReference type="PANTHER" id="PTHR33832">
    <property type="entry name" value="SERINE-TYPE ENDOPEPTIDASE INHIBITOR"/>
    <property type="match status" value="1"/>
</dbReference>
<dbReference type="InterPro" id="IPR051391">
    <property type="entry name" value="Protease_inhibitor_I20"/>
</dbReference>